<proteinExistence type="predicted"/>
<reference evidence="1 2" key="1">
    <citation type="submission" date="2023-02" db="EMBL/GenBank/DDBJ databases">
        <title>LHISI_Scaffold_Assembly.</title>
        <authorList>
            <person name="Stuart O.P."/>
            <person name="Cleave R."/>
            <person name="Magrath M.J.L."/>
            <person name="Mikheyev A.S."/>
        </authorList>
    </citation>
    <scope>NUCLEOTIDE SEQUENCE [LARGE SCALE GENOMIC DNA]</scope>
    <source>
        <strain evidence="1">Daus_M_001</strain>
        <tissue evidence="1">Leg muscle</tissue>
    </source>
</reference>
<protein>
    <submittedName>
        <fullName evidence="1">Uncharacterized protein</fullName>
    </submittedName>
</protein>
<keyword evidence="2" id="KW-1185">Reference proteome</keyword>
<organism evidence="1 2">
    <name type="scientific">Dryococelus australis</name>
    <dbReference type="NCBI Taxonomy" id="614101"/>
    <lineage>
        <taxon>Eukaryota</taxon>
        <taxon>Metazoa</taxon>
        <taxon>Ecdysozoa</taxon>
        <taxon>Arthropoda</taxon>
        <taxon>Hexapoda</taxon>
        <taxon>Insecta</taxon>
        <taxon>Pterygota</taxon>
        <taxon>Neoptera</taxon>
        <taxon>Polyneoptera</taxon>
        <taxon>Phasmatodea</taxon>
        <taxon>Verophasmatodea</taxon>
        <taxon>Anareolatae</taxon>
        <taxon>Phasmatidae</taxon>
        <taxon>Eurycanthinae</taxon>
        <taxon>Dryococelus</taxon>
    </lineage>
</organism>
<dbReference type="EMBL" id="JARBHB010000012">
    <property type="protein sequence ID" value="KAJ8871605.1"/>
    <property type="molecule type" value="Genomic_DNA"/>
</dbReference>
<gene>
    <name evidence="1" type="ORF">PR048_027932</name>
</gene>
<accession>A0ABQ9GHT9</accession>
<comment type="caution">
    <text evidence="1">The sequence shown here is derived from an EMBL/GenBank/DDBJ whole genome shotgun (WGS) entry which is preliminary data.</text>
</comment>
<dbReference type="Proteomes" id="UP001159363">
    <property type="component" value="Chromosome 11"/>
</dbReference>
<name>A0ABQ9GHT9_9NEOP</name>
<sequence length="176" mass="20437">MDQEHAEVVKGEHNFELCRRNEILLQKKLLQHSWRKYNVNKQSKPIRRCNEGLYLKDDFVVVYAGALYPGQVTDNHNKLYKVRCRSHQHTGSGQTNMTKFGMPAEYDCINPVSSCGTFHINECLLGVGEQAIWRKTYRSAVMQVIDIILYNYQEQKSQRDPARNQTPILTFGKMQA</sequence>
<evidence type="ECO:0000313" key="2">
    <source>
        <dbReference type="Proteomes" id="UP001159363"/>
    </source>
</evidence>
<evidence type="ECO:0000313" key="1">
    <source>
        <dbReference type="EMBL" id="KAJ8871605.1"/>
    </source>
</evidence>